<dbReference type="CDD" id="cd20335">
    <property type="entry name" value="BRcat_RBR"/>
    <property type="match status" value="1"/>
</dbReference>
<dbReference type="InterPro" id="IPR002867">
    <property type="entry name" value="IBR_dom"/>
</dbReference>
<keyword evidence="4" id="KW-0479">Metal-binding</keyword>
<dbReference type="PROSITE" id="PS00518">
    <property type="entry name" value="ZF_RING_1"/>
    <property type="match status" value="1"/>
</dbReference>
<keyword evidence="3" id="KW-0808">Transferase</keyword>
<comment type="catalytic activity">
    <reaction evidence="1">
        <text>[E2 ubiquitin-conjugating enzyme]-S-ubiquitinyl-L-cysteine + [acceptor protein]-L-lysine = [E2 ubiquitin-conjugating enzyme]-L-cysteine + [acceptor protein]-N(6)-ubiquitinyl-L-lysine.</text>
        <dbReference type="EC" id="2.3.2.31"/>
    </reaction>
</comment>
<feature type="region of interest" description="Disordered" evidence="9">
    <location>
        <begin position="166"/>
        <end position="195"/>
    </location>
</feature>
<dbReference type="GO" id="GO:0061630">
    <property type="term" value="F:ubiquitin protein ligase activity"/>
    <property type="evidence" value="ECO:0007669"/>
    <property type="project" value="UniProtKB-EC"/>
</dbReference>
<dbReference type="InterPro" id="IPR017907">
    <property type="entry name" value="Znf_RING_CS"/>
</dbReference>
<evidence type="ECO:0000313" key="11">
    <source>
        <dbReference type="EMBL" id="OAP56225.1"/>
    </source>
</evidence>
<keyword evidence="6" id="KW-0863">Zinc-finger</keyword>
<feature type="compositionally biased region" description="Basic and acidic residues" evidence="9">
    <location>
        <begin position="19"/>
        <end position="41"/>
    </location>
</feature>
<dbReference type="STRING" id="1367422.A0A178ZAV7"/>
<protein>
    <recommendedName>
        <fullName evidence="2">RBR-type E3 ubiquitin transferase</fullName>
        <ecNumber evidence="2">2.3.2.31</ecNumber>
    </recommendedName>
</protein>
<dbReference type="InterPro" id="IPR013083">
    <property type="entry name" value="Znf_RING/FYVE/PHD"/>
</dbReference>
<comment type="caution">
    <text evidence="11">The sequence shown here is derived from an EMBL/GenBank/DDBJ whole genome shotgun (WGS) entry which is preliminary data.</text>
</comment>
<proteinExistence type="predicted"/>
<dbReference type="GO" id="GO:0008270">
    <property type="term" value="F:zinc ion binding"/>
    <property type="evidence" value="ECO:0007669"/>
    <property type="project" value="UniProtKB-KW"/>
</dbReference>
<evidence type="ECO:0000256" key="4">
    <source>
        <dbReference type="ARBA" id="ARBA00022723"/>
    </source>
</evidence>
<feature type="compositionally biased region" description="Basic and acidic residues" evidence="9">
    <location>
        <begin position="211"/>
        <end position="231"/>
    </location>
</feature>
<sequence>MSEVRRARHLEGEQQNEYEQGRKHAMDLTEDIRKDRPEPLEGIRPMQAAEDDTDFPNQEEMEAMFESVRRLRDKLDLEADSVVRQKTARQITAQEERKETSNMQAEDERRLEEDFLLARALSEIENEMEVALEWNTSQLPTRPRRRCREPNPFRWFKRALRLAVNHLPAPSSDRTGHASRTPGKEMSPAADLGTLSTSLNMARNLQRTWRQETHKHEGVTRHAQEEAGSRERRTRRGVERHRREGGKPIQAEQMGQEEPRRTRLASTAKCSACIELLPTHQMCRLECEHYYCRPCLETAIQTAVKEKRAFRCCSKQAEPDVVGRWLPARMYNAYTAVVEELSTPDPTYCHSWLCSAFIPTAHYVGDTARCPRCSSVTCRLCKQKAHGRVVCEQDAAGQALLGLSETRKWMRCPHCKTMVERYSGCLHMTCRCGTQFCYNCGRYRWLCRGSRCMRR</sequence>
<dbReference type="Pfam" id="PF01485">
    <property type="entry name" value="IBR"/>
    <property type="match status" value="1"/>
</dbReference>
<keyword evidence="7" id="KW-0833">Ubl conjugation pathway</keyword>
<evidence type="ECO:0000256" key="9">
    <source>
        <dbReference type="SAM" id="MobiDB-lite"/>
    </source>
</evidence>
<dbReference type="Proteomes" id="UP000078343">
    <property type="component" value="Unassembled WGS sequence"/>
</dbReference>
<dbReference type="InterPro" id="IPR031127">
    <property type="entry name" value="E3_UB_ligase_RBR"/>
</dbReference>
<feature type="compositionally biased region" description="Basic and acidic residues" evidence="9">
    <location>
        <begin position="94"/>
        <end position="109"/>
    </location>
</feature>
<dbReference type="SUPFAM" id="SSF57850">
    <property type="entry name" value="RING/U-box"/>
    <property type="match status" value="2"/>
</dbReference>
<feature type="region of interest" description="Disordered" evidence="9">
    <location>
        <begin position="211"/>
        <end position="262"/>
    </location>
</feature>
<keyword evidence="12" id="KW-1185">Reference proteome</keyword>
<gene>
    <name evidence="11" type="ORF">AYL99_09404</name>
</gene>
<dbReference type="GeneID" id="30013572"/>
<dbReference type="OrthoDB" id="4147036at2759"/>
<dbReference type="PROSITE" id="PS51873">
    <property type="entry name" value="TRIAD"/>
    <property type="match status" value="1"/>
</dbReference>
<dbReference type="PANTHER" id="PTHR11685">
    <property type="entry name" value="RBR FAMILY RING FINGER AND IBR DOMAIN-CONTAINING"/>
    <property type="match status" value="1"/>
</dbReference>
<dbReference type="Gene3D" id="1.20.120.1750">
    <property type="match status" value="1"/>
</dbReference>
<name>A0A178ZAV7_9EURO</name>
<accession>A0A178ZAV7</accession>
<dbReference type="AlphaFoldDB" id="A0A178ZAV7"/>
<feature type="region of interest" description="Disordered" evidence="9">
    <location>
        <begin position="1"/>
        <end position="57"/>
    </location>
</feature>
<evidence type="ECO:0000256" key="1">
    <source>
        <dbReference type="ARBA" id="ARBA00001798"/>
    </source>
</evidence>
<dbReference type="RefSeq" id="XP_018689592.1">
    <property type="nucleotide sequence ID" value="XM_018840911.1"/>
</dbReference>
<reference evidence="11 12" key="1">
    <citation type="submission" date="2016-04" db="EMBL/GenBank/DDBJ databases">
        <title>Draft genome of Fonsecaea erecta CBS 125763.</title>
        <authorList>
            <person name="Weiss V.A."/>
            <person name="Vicente V.A."/>
            <person name="Raittz R.T."/>
            <person name="Moreno L.F."/>
            <person name="De Souza E.M."/>
            <person name="Pedrosa F.O."/>
            <person name="Steffens M.B."/>
            <person name="Faoro H."/>
            <person name="Tadra-Sfeir M.Z."/>
            <person name="Najafzadeh M.J."/>
            <person name="Felipe M.S."/>
            <person name="Teixeira M."/>
            <person name="Sun J."/>
            <person name="Xi L."/>
            <person name="Gomes R."/>
            <person name="De Azevedo C.M."/>
            <person name="Salgado C.G."/>
            <person name="Da Silva M.B."/>
            <person name="Nascimento M.F."/>
            <person name="Queiroz-Telles F."/>
            <person name="Attili D.S."/>
            <person name="Gorbushina A."/>
        </authorList>
    </citation>
    <scope>NUCLEOTIDE SEQUENCE [LARGE SCALE GENOMIC DNA]</scope>
    <source>
        <strain evidence="11 12">CBS 125763</strain>
    </source>
</reference>
<dbReference type="EC" id="2.3.2.31" evidence="2"/>
<evidence type="ECO:0000256" key="3">
    <source>
        <dbReference type="ARBA" id="ARBA00022679"/>
    </source>
</evidence>
<dbReference type="GO" id="GO:0016567">
    <property type="term" value="P:protein ubiquitination"/>
    <property type="evidence" value="ECO:0007669"/>
    <property type="project" value="InterPro"/>
</dbReference>
<feature type="domain" description="RING-type" evidence="10">
    <location>
        <begin position="266"/>
        <end position="455"/>
    </location>
</feature>
<evidence type="ECO:0000256" key="6">
    <source>
        <dbReference type="ARBA" id="ARBA00022771"/>
    </source>
</evidence>
<dbReference type="CDD" id="cd22584">
    <property type="entry name" value="Rcat_RBR_unk"/>
    <property type="match status" value="1"/>
</dbReference>
<evidence type="ECO:0000313" key="12">
    <source>
        <dbReference type="Proteomes" id="UP000078343"/>
    </source>
</evidence>
<dbReference type="EMBL" id="LVYI01000009">
    <property type="protein sequence ID" value="OAP56225.1"/>
    <property type="molecule type" value="Genomic_DNA"/>
</dbReference>
<dbReference type="InterPro" id="IPR044066">
    <property type="entry name" value="TRIAD_supradom"/>
</dbReference>
<evidence type="ECO:0000256" key="8">
    <source>
        <dbReference type="ARBA" id="ARBA00022833"/>
    </source>
</evidence>
<evidence type="ECO:0000256" key="5">
    <source>
        <dbReference type="ARBA" id="ARBA00022737"/>
    </source>
</evidence>
<evidence type="ECO:0000259" key="10">
    <source>
        <dbReference type="PROSITE" id="PS51873"/>
    </source>
</evidence>
<organism evidence="11 12">
    <name type="scientific">Fonsecaea erecta</name>
    <dbReference type="NCBI Taxonomy" id="1367422"/>
    <lineage>
        <taxon>Eukaryota</taxon>
        <taxon>Fungi</taxon>
        <taxon>Dikarya</taxon>
        <taxon>Ascomycota</taxon>
        <taxon>Pezizomycotina</taxon>
        <taxon>Eurotiomycetes</taxon>
        <taxon>Chaetothyriomycetidae</taxon>
        <taxon>Chaetothyriales</taxon>
        <taxon>Herpotrichiellaceae</taxon>
        <taxon>Fonsecaea</taxon>
    </lineage>
</organism>
<keyword evidence="8" id="KW-0862">Zinc</keyword>
<keyword evidence="5" id="KW-0677">Repeat</keyword>
<evidence type="ECO:0000256" key="2">
    <source>
        <dbReference type="ARBA" id="ARBA00012251"/>
    </source>
</evidence>
<feature type="region of interest" description="Disordered" evidence="9">
    <location>
        <begin position="88"/>
        <end position="109"/>
    </location>
</feature>
<evidence type="ECO:0000256" key="7">
    <source>
        <dbReference type="ARBA" id="ARBA00022786"/>
    </source>
</evidence>
<dbReference type="Gene3D" id="3.30.40.10">
    <property type="entry name" value="Zinc/RING finger domain, C3HC4 (zinc finger)"/>
    <property type="match status" value="1"/>
</dbReference>